<evidence type="ECO:0000313" key="9">
    <source>
        <dbReference type="EMBL" id="KAK7510895.1"/>
    </source>
</evidence>
<dbReference type="PANTHER" id="PTHR19854">
    <property type="entry name" value="TRANSDUCIN BETA-LIKE 3"/>
    <property type="match status" value="1"/>
</dbReference>
<dbReference type="PROSITE" id="PS50082">
    <property type="entry name" value="WD_REPEATS_2"/>
    <property type="match status" value="1"/>
</dbReference>
<evidence type="ECO:0000256" key="8">
    <source>
        <dbReference type="SAM" id="MobiDB-lite"/>
    </source>
</evidence>
<feature type="region of interest" description="Disordered" evidence="8">
    <location>
        <begin position="250"/>
        <end position="304"/>
    </location>
</feature>
<name>A0ABR1KFH3_9PEZI</name>
<evidence type="ECO:0000256" key="5">
    <source>
        <dbReference type="ARBA" id="ARBA00038749"/>
    </source>
</evidence>
<protein>
    <recommendedName>
        <fullName evidence="6">ASTRA-associated protein 1</fullName>
    </recommendedName>
</protein>
<accession>A0ABR1KFH3</accession>
<dbReference type="PANTHER" id="PTHR19854:SF1">
    <property type="entry name" value="GUANINE NUCLEOTIDE-BINDING PROTEIN SUBUNIT BETA-LIKE PROTEIN 1"/>
    <property type="match status" value="1"/>
</dbReference>
<dbReference type="InterPro" id="IPR015943">
    <property type="entry name" value="WD40/YVTN_repeat-like_dom_sf"/>
</dbReference>
<dbReference type="Gene3D" id="2.130.10.10">
    <property type="entry name" value="YVTN repeat-like/Quinoprotein amine dehydrogenase"/>
    <property type="match status" value="2"/>
</dbReference>
<evidence type="ECO:0000256" key="1">
    <source>
        <dbReference type="ARBA" id="ARBA00022574"/>
    </source>
</evidence>
<evidence type="ECO:0000256" key="6">
    <source>
        <dbReference type="ARBA" id="ARBA00040563"/>
    </source>
</evidence>
<feature type="compositionally biased region" description="Low complexity" evidence="8">
    <location>
        <begin position="279"/>
        <end position="292"/>
    </location>
</feature>
<dbReference type="EMBL" id="JBBPHU010000013">
    <property type="protein sequence ID" value="KAK7510895.1"/>
    <property type="molecule type" value="Genomic_DNA"/>
</dbReference>
<dbReference type="InterPro" id="IPR001680">
    <property type="entry name" value="WD40_rpt"/>
</dbReference>
<sequence>MSKPPPTPSYILRGHAATIHAVRFIRRNSRLLTADADGWLVLWNLASKRPAAVWRPHSATILGLDADQDRIITHGRDSHLRVWQLRVEDEAALSTVLPVDDADAHRKQPWLLHSIPVNTLNFCSFATCQISTNEENDDSTLVAVPGVLDGQIAVYALPSERRFSTVPKTELQTGMVMALALVPGAQLRLIAGYESGLAVVFAHDAANDSWTRIYASTPHTQPLLSLSPLPSLPGEPLTYFSSGADDVVAKHIVSPPPSKPTSAPAPTPNPPKSKPNPPSLLSSALSSSSSSPFNSHSIPKPNPVPAAPCAAAQVIKTKHAGQQSLAVRADGRLLATAGWDGRVRVYSTRTLREMAVLKWHAEGCYAVSFGNVVDRDSNDGDEDERGEHGQGKGALARVRRRREDRVRDVHWVAAGSKDGKVSLWEMF</sequence>
<dbReference type="Pfam" id="PF00400">
    <property type="entry name" value="WD40"/>
    <property type="match status" value="3"/>
</dbReference>
<comment type="caution">
    <text evidence="9">The sequence shown here is derived from an EMBL/GenBank/DDBJ whole genome shotgun (WGS) entry which is preliminary data.</text>
</comment>
<keyword evidence="2" id="KW-0677">Repeat</keyword>
<dbReference type="SMART" id="SM00320">
    <property type="entry name" value="WD40"/>
    <property type="match status" value="5"/>
</dbReference>
<dbReference type="InterPro" id="IPR019775">
    <property type="entry name" value="WD40_repeat_CS"/>
</dbReference>
<evidence type="ECO:0000256" key="4">
    <source>
        <dbReference type="ARBA" id="ARBA00037931"/>
    </source>
</evidence>
<evidence type="ECO:0000256" key="2">
    <source>
        <dbReference type="ARBA" id="ARBA00022737"/>
    </source>
</evidence>
<feature type="repeat" description="WD" evidence="7">
    <location>
        <begin position="12"/>
        <end position="53"/>
    </location>
</feature>
<gene>
    <name evidence="9" type="ORF">IWZ03DRAFT_418244</name>
</gene>
<comment type="subunit">
    <text evidence="5">Component of the ASTRA chromatin remodeling machinery complex.</text>
</comment>
<dbReference type="SUPFAM" id="SSF50978">
    <property type="entry name" value="WD40 repeat-like"/>
    <property type="match status" value="1"/>
</dbReference>
<feature type="region of interest" description="Disordered" evidence="8">
    <location>
        <begin position="377"/>
        <end position="399"/>
    </location>
</feature>
<proteinExistence type="inferred from homology"/>
<dbReference type="PROSITE" id="PS00678">
    <property type="entry name" value="WD_REPEATS_1"/>
    <property type="match status" value="2"/>
</dbReference>
<keyword evidence="10" id="KW-1185">Reference proteome</keyword>
<evidence type="ECO:0000256" key="3">
    <source>
        <dbReference type="ARBA" id="ARBA00037338"/>
    </source>
</evidence>
<dbReference type="PROSITE" id="PS50294">
    <property type="entry name" value="WD_REPEATS_REGION"/>
    <property type="match status" value="1"/>
</dbReference>
<dbReference type="Proteomes" id="UP001363622">
    <property type="component" value="Unassembled WGS sequence"/>
</dbReference>
<evidence type="ECO:0000313" key="10">
    <source>
        <dbReference type="Proteomes" id="UP001363622"/>
    </source>
</evidence>
<feature type="compositionally biased region" description="Pro residues" evidence="8">
    <location>
        <begin position="254"/>
        <end position="278"/>
    </location>
</feature>
<organism evidence="9 10">
    <name type="scientific">Phyllosticta citriasiana</name>
    <dbReference type="NCBI Taxonomy" id="595635"/>
    <lineage>
        <taxon>Eukaryota</taxon>
        <taxon>Fungi</taxon>
        <taxon>Dikarya</taxon>
        <taxon>Ascomycota</taxon>
        <taxon>Pezizomycotina</taxon>
        <taxon>Dothideomycetes</taxon>
        <taxon>Dothideomycetes incertae sedis</taxon>
        <taxon>Botryosphaeriales</taxon>
        <taxon>Phyllostictaceae</taxon>
        <taxon>Phyllosticta</taxon>
    </lineage>
</organism>
<evidence type="ECO:0000256" key="7">
    <source>
        <dbReference type="PROSITE-ProRule" id="PRU00221"/>
    </source>
</evidence>
<dbReference type="InterPro" id="IPR036322">
    <property type="entry name" value="WD40_repeat_dom_sf"/>
</dbReference>
<comment type="similarity">
    <text evidence="4">Belongs to the WD repeat ASA1 family.</text>
</comment>
<keyword evidence="1 7" id="KW-0853">WD repeat</keyword>
<reference evidence="9 10" key="1">
    <citation type="submission" date="2024-04" db="EMBL/GenBank/DDBJ databases">
        <title>Phyllosticta paracitricarpa is synonymous to the EU quarantine fungus P. citricarpa based on phylogenomic analyses.</title>
        <authorList>
            <consortium name="Lawrence Berkeley National Laboratory"/>
            <person name="Van Ingen-Buijs V.A."/>
            <person name="Van Westerhoven A.C."/>
            <person name="Haridas S."/>
            <person name="Skiadas P."/>
            <person name="Martin F."/>
            <person name="Groenewald J.Z."/>
            <person name="Crous P.W."/>
            <person name="Seidl M.F."/>
        </authorList>
    </citation>
    <scope>NUCLEOTIDE SEQUENCE [LARGE SCALE GENOMIC DNA]</scope>
    <source>
        <strain evidence="9 10">CBS 123371</strain>
    </source>
</reference>
<comment type="function">
    <text evidence="3">Component of the ASTRA complex involved in chromatin remodeling.</text>
</comment>